<dbReference type="GeneID" id="23616828"/>
<evidence type="ECO:0000313" key="15">
    <source>
        <dbReference type="EMBL" id="RMZ54637.1"/>
    </source>
</evidence>
<dbReference type="Proteomes" id="UP000028924">
    <property type="component" value="Unassembled WGS sequence"/>
</dbReference>
<name>A0A087SQ68_AUXPR</name>
<dbReference type="STRING" id="3075.A0A087SQ68"/>
<keyword evidence="8" id="KW-1133">Transmembrane helix</keyword>
<dbReference type="OrthoDB" id="427452at2759"/>
<keyword evidence="5" id="KW-0677">Repeat</keyword>
<evidence type="ECO:0000256" key="6">
    <source>
        <dbReference type="ARBA" id="ARBA00022792"/>
    </source>
</evidence>
<feature type="repeat" description="Solcar" evidence="11">
    <location>
        <begin position="158"/>
        <end position="242"/>
    </location>
</feature>
<keyword evidence="6" id="KW-0999">Mitochondrion inner membrane</keyword>
<evidence type="ECO:0000313" key="14">
    <source>
        <dbReference type="EMBL" id="KFM27872.1"/>
    </source>
</evidence>
<dbReference type="PROSITE" id="PS50920">
    <property type="entry name" value="SOLCAR"/>
    <property type="match status" value="3"/>
</dbReference>
<reference evidence="14 16" key="1">
    <citation type="journal article" date="2014" name="BMC Genomics">
        <title>Oil accumulation mechanisms of the oleaginous microalga Chlorella protothecoides revealed through its genome, transcriptomes, and proteomes.</title>
        <authorList>
            <person name="Gao C."/>
            <person name="Wang Y."/>
            <person name="Shen Y."/>
            <person name="Yan D."/>
            <person name="He X."/>
            <person name="Dai J."/>
            <person name="Wu Q."/>
        </authorList>
    </citation>
    <scope>NUCLEOTIDE SEQUENCE [LARGE SCALE GENOMIC DNA]</scope>
    <source>
        <strain evidence="14 16">0710</strain>
    </source>
</reference>
<keyword evidence="16" id="KW-1185">Reference proteome</keyword>
<dbReference type="GO" id="GO:1990547">
    <property type="term" value="P:mitochondrial phosphate ion transmembrane transport"/>
    <property type="evidence" value="ECO:0007669"/>
    <property type="project" value="InterPro"/>
</dbReference>
<evidence type="ECO:0000256" key="10">
    <source>
        <dbReference type="ARBA" id="ARBA00023136"/>
    </source>
</evidence>
<dbReference type="EMBL" id="KL662157">
    <property type="protein sequence ID" value="KFM27872.1"/>
    <property type="molecule type" value="Genomic_DNA"/>
</dbReference>
<evidence type="ECO:0000256" key="11">
    <source>
        <dbReference type="PROSITE-ProRule" id="PRU00282"/>
    </source>
</evidence>
<gene>
    <name evidence="15" type="ORF">APUTEX25_003015</name>
    <name evidence="14" type="ORF">F751_5437</name>
    <name evidence="13" type="ORF">g.101355</name>
</gene>
<dbReference type="Proteomes" id="UP000279271">
    <property type="component" value="Unassembled WGS sequence"/>
</dbReference>
<evidence type="ECO:0000256" key="5">
    <source>
        <dbReference type="ARBA" id="ARBA00022737"/>
    </source>
</evidence>
<evidence type="ECO:0000313" key="13">
    <source>
        <dbReference type="EMBL" id="JAT77307.1"/>
    </source>
</evidence>
<dbReference type="PANTHER" id="PTHR45671:SF10">
    <property type="entry name" value="SOLUTE CARRIER FAMILY 25 MEMBER 3"/>
    <property type="match status" value="1"/>
</dbReference>
<dbReference type="eggNOG" id="KOG0767">
    <property type="taxonomic scope" value="Eukaryota"/>
</dbReference>
<dbReference type="GO" id="GO:0005315">
    <property type="term" value="F:phosphate transmembrane transporter activity"/>
    <property type="evidence" value="ECO:0007669"/>
    <property type="project" value="InterPro"/>
</dbReference>
<keyword evidence="7" id="KW-0809">Transit peptide</keyword>
<dbReference type="FunFam" id="1.50.40.10:FF:000005">
    <property type="entry name" value="Mitochondrial phosphate carrier protein 2"/>
    <property type="match status" value="1"/>
</dbReference>
<evidence type="ECO:0000256" key="9">
    <source>
        <dbReference type="ARBA" id="ARBA00023128"/>
    </source>
</evidence>
<sequence>MFLPNTLYTPTALNAAMAASVQKEQSLQRSAAPQDNLLARSVSGFVAHAPTEKKIALYSRDYYLACGVGGILACGLTHTAVTPLDVVKCNMQTAPTKYTGIFQGFRTIVTEQGARGLFKGWVPTALGYSAQGACKFGFYEFFKKYYSDLAGPEYAARYQNLIYVAGSASAEFIADIALCPFEAVKVKVQTVPGWARGFGDGLPKFVAEGGVGGLWKGVVPLWGRQIPYTIMKFAAFENVVQGLYKYVVPKPREECTKGEQLGVSFAAGYIAGVLCAVVSHPADNLVSKLNSTKGVSVGEIVSEMGWMNLFTRGLPLRIVMIGTLTGLQWGIYDAFKVFVGLPTTGAKVEPVEEK</sequence>
<proteinExistence type="inferred from homology"/>
<evidence type="ECO:0000313" key="16">
    <source>
        <dbReference type="Proteomes" id="UP000028924"/>
    </source>
</evidence>
<dbReference type="Pfam" id="PF00153">
    <property type="entry name" value="Mito_carr"/>
    <property type="match status" value="2"/>
</dbReference>
<keyword evidence="4 11" id="KW-0812">Transmembrane</keyword>
<dbReference type="EMBL" id="QOKY01000173">
    <property type="protein sequence ID" value="RMZ54637.1"/>
    <property type="molecule type" value="Genomic_DNA"/>
</dbReference>
<reference evidence="17" key="3">
    <citation type="journal article" date="2018" name="Algal Res.">
        <title>Characterization of plant carbon substrate utilization by Auxenochlorella protothecoides.</title>
        <authorList>
            <person name="Vogler B.W."/>
            <person name="Starkenburg S.R."/>
            <person name="Sudasinghe N."/>
            <person name="Schambach J.Y."/>
            <person name="Rollin J.A."/>
            <person name="Pattathil S."/>
            <person name="Barry A.N."/>
        </authorList>
    </citation>
    <scope>NUCLEOTIDE SEQUENCE [LARGE SCALE GENOMIC DNA]</scope>
    <source>
        <strain evidence="17">UTEX 25</strain>
    </source>
</reference>
<keyword evidence="10 11" id="KW-0472">Membrane</keyword>
<evidence type="ECO:0000256" key="2">
    <source>
        <dbReference type="ARBA" id="ARBA00006375"/>
    </source>
</evidence>
<keyword evidence="9" id="KW-0496">Mitochondrion</keyword>
<dbReference type="InterPro" id="IPR018108">
    <property type="entry name" value="MCP_transmembrane"/>
</dbReference>
<evidence type="ECO:0000256" key="12">
    <source>
        <dbReference type="RuleBase" id="RU000488"/>
    </source>
</evidence>
<keyword evidence="3 12" id="KW-0813">Transport</keyword>
<dbReference type="InterPro" id="IPR023395">
    <property type="entry name" value="MCP_dom_sf"/>
</dbReference>
<dbReference type="Gene3D" id="1.50.40.10">
    <property type="entry name" value="Mitochondrial carrier domain"/>
    <property type="match status" value="1"/>
</dbReference>
<comment type="subcellular location">
    <subcellularLocation>
        <location evidence="1">Mitochondrion inner membrane</location>
        <topology evidence="1">Multi-pass membrane protein</topology>
    </subcellularLocation>
</comment>
<dbReference type="RefSeq" id="XP_011400861.1">
    <property type="nucleotide sequence ID" value="XM_011402559.1"/>
</dbReference>
<dbReference type="GO" id="GO:0005743">
    <property type="term" value="C:mitochondrial inner membrane"/>
    <property type="evidence" value="ECO:0007669"/>
    <property type="project" value="UniProtKB-SubCell"/>
</dbReference>
<dbReference type="KEGG" id="apro:F751_5437"/>
<dbReference type="SUPFAM" id="SSF103506">
    <property type="entry name" value="Mitochondrial carrier"/>
    <property type="match status" value="1"/>
</dbReference>
<reference evidence="15" key="4">
    <citation type="submission" date="2018-10" db="EMBL/GenBank/DDBJ databases">
        <authorList>
            <person name="Hovde B."/>
            <person name="Zhang X."/>
        </authorList>
    </citation>
    <scope>NUCLEOTIDE SEQUENCE [LARGE SCALE GENOMIC DNA]</scope>
    <source>
        <strain evidence="15">UTEX 25</strain>
    </source>
</reference>
<feature type="repeat" description="Solcar" evidence="11">
    <location>
        <begin position="61"/>
        <end position="145"/>
    </location>
</feature>
<dbReference type="EMBL" id="GDKF01001315">
    <property type="protein sequence ID" value="JAT77307.1"/>
    <property type="molecule type" value="Transcribed_RNA"/>
</dbReference>
<evidence type="ECO:0000256" key="1">
    <source>
        <dbReference type="ARBA" id="ARBA00004448"/>
    </source>
</evidence>
<evidence type="ECO:0000313" key="17">
    <source>
        <dbReference type="Proteomes" id="UP000279271"/>
    </source>
</evidence>
<protein>
    <submittedName>
        <fullName evidence="14">Phosphate carrier protein, mitochondrial</fullName>
    </submittedName>
</protein>
<dbReference type="InterPro" id="IPR044677">
    <property type="entry name" value="SLC25A3/Pic2/Mir1-like"/>
</dbReference>
<evidence type="ECO:0000256" key="7">
    <source>
        <dbReference type="ARBA" id="ARBA00022946"/>
    </source>
</evidence>
<evidence type="ECO:0000256" key="4">
    <source>
        <dbReference type="ARBA" id="ARBA00022692"/>
    </source>
</evidence>
<evidence type="ECO:0000256" key="8">
    <source>
        <dbReference type="ARBA" id="ARBA00022989"/>
    </source>
</evidence>
<reference evidence="13" key="2">
    <citation type="submission" date="2015-08" db="EMBL/GenBank/DDBJ databases">
        <authorList>
            <person name="Babu N.S."/>
            <person name="Beckwith C.J."/>
            <person name="Beseler K.G."/>
            <person name="Brison A."/>
            <person name="Carone J.V."/>
            <person name="Caskin T.P."/>
            <person name="Diamond M."/>
            <person name="Durham M.E."/>
            <person name="Foxe J.M."/>
            <person name="Go M."/>
            <person name="Henderson B.A."/>
            <person name="Jones I.B."/>
            <person name="McGettigan J.A."/>
            <person name="Micheletti S.J."/>
            <person name="Nasrallah M.E."/>
            <person name="Ortiz D."/>
            <person name="Piller C.R."/>
            <person name="Privatt S.R."/>
            <person name="Schneider S.L."/>
            <person name="Sharp S."/>
            <person name="Smith T.C."/>
            <person name="Stanton J.D."/>
            <person name="Ullery H.E."/>
            <person name="Wilson R.J."/>
            <person name="Serrano M.G."/>
            <person name="Buck G."/>
            <person name="Lee V."/>
            <person name="Wang Y."/>
            <person name="Carvalho R."/>
            <person name="Voegtly L."/>
            <person name="Shi R."/>
            <person name="Duckworth R."/>
            <person name="Johnson A."/>
            <person name="Loviza R."/>
            <person name="Walstead R."/>
            <person name="Shah Z."/>
            <person name="Kiflezghi M."/>
            <person name="Wade K."/>
            <person name="Ball S.L."/>
            <person name="Bradley K.W."/>
            <person name="Asai D.J."/>
            <person name="Bowman C.A."/>
            <person name="Russell D.A."/>
            <person name="Pope W.H."/>
            <person name="Jacobs-Sera D."/>
            <person name="Hendrix R.W."/>
            <person name="Hatfull G.F."/>
        </authorList>
    </citation>
    <scope>NUCLEOTIDE SEQUENCE</scope>
</reference>
<organism evidence="14 16">
    <name type="scientific">Auxenochlorella protothecoides</name>
    <name type="common">Green microalga</name>
    <name type="synonym">Chlorella protothecoides</name>
    <dbReference type="NCBI Taxonomy" id="3075"/>
    <lineage>
        <taxon>Eukaryota</taxon>
        <taxon>Viridiplantae</taxon>
        <taxon>Chlorophyta</taxon>
        <taxon>core chlorophytes</taxon>
        <taxon>Trebouxiophyceae</taxon>
        <taxon>Chlorellales</taxon>
        <taxon>Chlorellaceae</taxon>
        <taxon>Auxenochlorella</taxon>
    </lineage>
</organism>
<reference evidence="15" key="5">
    <citation type="submission" date="2018-11" db="EMBL/GenBank/DDBJ databases">
        <title>Characterization of plant carbon substrate utilization by Auxenochlorella protothecoides.</title>
        <authorList>
            <person name="Vogler B.W."/>
            <person name="Starkenburg S.R."/>
            <person name="Sudasinghe N."/>
            <person name="Schambach J.Y."/>
            <person name="Rollin J.A."/>
            <person name="Pattathil S."/>
            <person name="Barry A.N."/>
        </authorList>
    </citation>
    <scope>NUCLEOTIDE SEQUENCE [LARGE SCALE GENOMIC DNA]</scope>
    <source>
        <strain evidence="15">UTEX 25</strain>
    </source>
</reference>
<accession>A0A087SQ68</accession>
<dbReference type="PANTHER" id="PTHR45671">
    <property type="entry name" value="SOLUTE CARRIER FAMILY 25 (MITOCHONDRIAL CARRIER PHOSPHATE CARRIER), MEMBER 3, LIKE-RELATED-RELATED"/>
    <property type="match status" value="1"/>
</dbReference>
<evidence type="ECO:0000256" key="3">
    <source>
        <dbReference type="ARBA" id="ARBA00022448"/>
    </source>
</evidence>
<dbReference type="AlphaFoldDB" id="A0A087SQ68"/>
<feature type="repeat" description="Solcar" evidence="11">
    <location>
        <begin position="259"/>
        <end position="338"/>
    </location>
</feature>
<comment type="similarity">
    <text evidence="2 12">Belongs to the mitochondrial carrier (TC 2.A.29) family.</text>
</comment>